<reference evidence="2" key="1">
    <citation type="journal article" date="2019" name="Int. J. Syst. Evol. Microbiol.">
        <title>The Global Catalogue of Microorganisms (GCM) 10K type strain sequencing project: providing services to taxonomists for standard genome sequencing and annotation.</title>
        <authorList>
            <consortium name="The Broad Institute Genomics Platform"/>
            <consortium name="The Broad Institute Genome Sequencing Center for Infectious Disease"/>
            <person name="Wu L."/>
            <person name="Ma J."/>
        </authorList>
    </citation>
    <scope>NUCLEOTIDE SEQUENCE [LARGE SCALE GENOMIC DNA]</scope>
    <source>
        <strain evidence="2">KCTC 52490</strain>
    </source>
</reference>
<proteinExistence type="predicted"/>
<comment type="caution">
    <text evidence="1">The sequence shown here is derived from an EMBL/GenBank/DDBJ whole genome shotgun (WGS) entry which is preliminary data.</text>
</comment>
<organism evidence="1 2">
    <name type="scientific">Spirosoma flavum</name>
    <dbReference type="NCBI Taxonomy" id="2048557"/>
    <lineage>
        <taxon>Bacteria</taxon>
        <taxon>Pseudomonadati</taxon>
        <taxon>Bacteroidota</taxon>
        <taxon>Cytophagia</taxon>
        <taxon>Cytophagales</taxon>
        <taxon>Cytophagaceae</taxon>
        <taxon>Spirosoma</taxon>
    </lineage>
</organism>
<evidence type="ECO:0008006" key="3">
    <source>
        <dbReference type="Google" id="ProtNLM"/>
    </source>
</evidence>
<dbReference type="EMBL" id="JBHUOM010000002">
    <property type="protein sequence ID" value="MFD2933848.1"/>
    <property type="molecule type" value="Genomic_DNA"/>
</dbReference>
<dbReference type="Proteomes" id="UP001597512">
    <property type="component" value="Unassembled WGS sequence"/>
</dbReference>
<sequence length="46" mass="5328">MKTIKTCPQCQDTFTGATNKTYCSDRCRNQYFHRQPTPRPAPKPLP</sequence>
<name>A0ABW6AI95_9BACT</name>
<evidence type="ECO:0000313" key="1">
    <source>
        <dbReference type="EMBL" id="MFD2933848.1"/>
    </source>
</evidence>
<gene>
    <name evidence="1" type="ORF">ACFS25_08655</name>
</gene>
<dbReference type="RefSeq" id="WP_381498711.1">
    <property type="nucleotide sequence ID" value="NZ_JBHUOM010000002.1"/>
</dbReference>
<accession>A0ABW6AI95</accession>
<evidence type="ECO:0000313" key="2">
    <source>
        <dbReference type="Proteomes" id="UP001597512"/>
    </source>
</evidence>
<keyword evidence="2" id="KW-1185">Reference proteome</keyword>
<protein>
    <recommendedName>
        <fullName evidence="3">DNA gyrase inhibitor YacG</fullName>
    </recommendedName>
</protein>